<comment type="caution">
    <text evidence="3">The sequence shown here is derived from an EMBL/GenBank/DDBJ whole genome shotgun (WGS) entry which is preliminary data.</text>
</comment>
<name>F0BI22_9XANT</name>
<evidence type="ECO:0000313" key="3">
    <source>
        <dbReference type="EMBL" id="EGD07877.1"/>
    </source>
</evidence>
<protein>
    <submittedName>
        <fullName evidence="3">Ketopantoate reductase</fullName>
    </submittedName>
</protein>
<evidence type="ECO:0000259" key="2">
    <source>
        <dbReference type="Pfam" id="PF08546"/>
    </source>
</evidence>
<sequence length="57" mass="6285">DSPLKASMLRDLEAGQDVEAAQIVGDMLKRVRETGRNAPLLMAANVHLQAYQVLRHS</sequence>
<keyword evidence="1" id="KW-0560">Oxidoreductase</keyword>
<dbReference type="InterPro" id="IPR008927">
    <property type="entry name" value="6-PGluconate_DH-like_C_sf"/>
</dbReference>
<proteinExistence type="predicted"/>
<evidence type="ECO:0000256" key="1">
    <source>
        <dbReference type="ARBA" id="ARBA00023002"/>
    </source>
</evidence>
<dbReference type="RefSeq" id="WP_005995951.1">
    <property type="nucleotide sequence ID" value="NZ_AEQV01000171.1"/>
</dbReference>
<dbReference type="GO" id="GO:0016491">
    <property type="term" value="F:oxidoreductase activity"/>
    <property type="evidence" value="ECO:0007669"/>
    <property type="project" value="UniProtKB-KW"/>
</dbReference>
<dbReference type="SUPFAM" id="SSF48179">
    <property type="entry name" value="6-phosphogluconate dehydrogenase C-terminal domain-like"/>
    <property type="match status" value="1"/>
</dbReference>
<organism evidence="3 4">
    <name type="scientific">Xanthomonas vesicatoria ATCC 35937</name>
    <dbReference type="NCBI Taxonomy" id="925775"/>
    <lineage>
        <taxon>Bacteria</taxon>
        <taxon>Pseudomonadati</taxon>
        <taxon>Pseudomonadota</taxon>
        <taxon>Gammaproteobacteria</taxon>
        <taxon>Lysobacterales</taxon>
        <taxon>Lysobacteraceae</taxon>
        <taxon>Xanthomonas</taxon>
    </lineage>
</organism>
<dbReference type="AlphaFoldDB" id="F0BI22"/>
<dbReference type="eggNOG" id="COG1893">
    <property type="taxonomic scope" value="Bacteria"/>
</dbReference>
<accession>F0BI22</accession>
<dbReference type="EMBL" id="AEQV01000171">
    <property type="protein sequence ID" value="EGD07877.1"/>
    <property type="molecule type" value="Genomic_DNA"/>
</dbReference>
<feature type="domain" description="Ketopantoate reductase C-terminal" evidence="2">
    <location>
        <begin position="5"/>
        <end position="48"/>
    </location>
</feature>
<reference evidence="3 4" key="1">
    <citation type="journal article" date="2011" name="BMC Genomics">
        <title>Comparative genomics reveals diversity among xanthomonads infecting tomato and pepper.</title>
        <authorList>
            <person name="Potnis N."/>
            <person name="Krasileva K."/>
            <person name="Chow V."/>
            <person name="Almeida N.F."/>
            <person name="Patil P.B."/>
            <person name="Ryan R.P."/>
            <person name="Sharlach M."/>
            <person name="Behlau F."/>
            <person name="Dow J.M."/>
            <person name="Momol M.T."/>
            <person name="White F.F."/>
            <person name="Preston J.F."/>
            <person name="Vinatzer B.A."/>
            <person name="Koebnik R."/>
            <person name="Setubal J.C."/>
            <person name="Norman D.J."/>
            <person name="Staskawicz B.J."/>
            <person name="Jones J.B."/>
        </authorList>
    </citation>
    <scope>NUCLEOTIDE SEQUENCE [LARGE SCALE GENOMIC DNA]</scope>
    <source>
        <strain evidence="3 4">ATCC 35937</strain>
    </source>
</reference>
<dbReference type="InterPro" id="IPR013328">
    <property type="entry name" value="6PGD_dom2"/>
</dbReference>
<dbReference type="Proteomes" id="UP000003299">
    <property type="component" value="Unassembled WGS sequence"/>
</dbReference>
<dbReference type="Pfam" id="PF08546">
    <property type="entry name" value="ApbA_C"/>
    <property type="match status" value="1"/>
</dbReference>
<gene>
    <name evidence="3" type="ORF">XVE_3922</name>
</gene>
<dbReference type="InterPro" id="IPR013752">
    <property type="entry name" value="KPA_reductase"/>
</dbReference>
<evidence type="ECO:0000313" key="4">
    <source>
        <dbReference type="Proteomes" id="UP000003299"/>
    </source>
</evidence>
<dbReference type="Gene3D" id="1.10.1040.10">
    <property type="entry name" value="N-(1-d-carboxylethyl)-l-norvaline Dehydrogenase, domain 2"/>
    <property type="match status" value="1"/>
</dbReference>
<feature type="non-terminal residue" evidence="3">
    <location>
        <position position="1"/>
    </location>
</feature>